<protein>
    <submittedName>
        <fullName evidence="1">Uncharacterized protein</fullName>
    </submittedName>
</protein>
<gene>
    <name evidence="1" type="ORF">K441DRAFT_332893</name>
</gene>
<dbReference type="EMBL" id="KV748252">
    <property type="protein sequence ID" value="OCK87981.1"/>
    <property type="molecule type" value="Genomic_DNA"/>
</dbReference>
<name>A0ACC8ENU7_9PEZI</name>
<evidence type="ECO:0000313" key="1">
    <source>
        <dbReference type="EMBL" id="OCK87981.1"/>
    </source>
</evidence>
<accession>A0ACC8ENU7</accession>
<evidence type="ECO:0000313" key="2">
    <source>
        <dbReference type="Proteomes" id="UP000250078"/>
    </source>
</evidence>
<organism evidence="1 2">
    <name type="scientific">Cenococcum geophilum 1.58</name>
    <dbReference type="NCBI Taxonomy" id="794803"/>
    <lineage>
        <taxon>Eukaryota</taxon>
        <taxon>Fungi</taxon>
        <taxon>Dikarya</taxon>
        <taxon>Ascomycota</taxon>
        <taxon>Pezizomycotina</taxon>
        <taxon>Dothideomycetes</taxon>
        <taxon>Pleosporomycetidae</taxon>
        <taxon>Gloniales</taxon>
        <taxon>Gloniaceae</taxon>
        <taxon>Cenococcum</taxon>
    </lineage>
</organism>
<sequence>MPVEYALRTSSNNIAYYTNTNLLQTDHDKFSRYILIFETADVADEWWSLVEQEYPDAAARNGPQLFTFSGDDFPAKPAASKQFAHLKTRWLYGQVGDATGTSGKPLDPIPLQDAKGFPLGGGGGGGGIGGVARIDMAELSTHLNRLQETIEENSSHMKGLADGQQENQGQIKALVQEREEEKDKTKELSEQSASQMKDLVEKLVESQIASQKKMDEMMEQNATQVRKLTEDYDAIIKRMESALEKNTTQIKELAENQTRIQQQQAEPAPPSKTNGNGAITQTLQSAIDQNASQIKQVSEGQGKLIAAFGDMLKEFKQQSKQQIIQPPPAPPSSSGASCQVHNVHPPPRKIGRTVVGYDYEPSPTKVTGASSTSPTSPVTPKRVSSLAKGMTQSEQPVTKMKTST</sequence>
<dbReference type="Proteomes" id="UP000250078">
    <property type="component" value="Unassembled WGS sequence"/>
</dbReference>
<proteinExistence type="predicted"/>
<reference evidence="1 2" key="1">
    <citation type="journal article" date="2016" name="Nat. Commun.">
        <title>Ectomycorrhizal ecology is imprinted in the genome of the dominant symbiotic fungus Cenococcum geophilum.</title>
        <authorList>
            <consortium name="DOE Joint Genome Institute"/>
            <person name="Peter M."/>
            <person name="Kohler A."/>
            <person name="Ohm R.A."/>
            <person name="Kuo A."/>
            <person name="Krutzmann J."/>
            <person name="Morin E."/>
            <person name="Arend M."/>
            <person name="Barry K.W."/>
            <person name="Binder M."/>
            <person name="Choi C."/>
            <person name="Clum A."/>
            <person name="Copeland A."/>
            <person name="Grisel N."/>
            <person name="Haridas S."/>
            <person name="Kipfer T."/>
            <person name="LaButti K."/>
            <person name="Lindquist E."/>
            <person name="Lipzen A."/>
            <person name="Maire R."/>
            <person name="Meier B."/>
            <person name="Mihaltcheva S."/>
            <person name="Molinier V."/>
            <person name="Murat C."/>
            <person name="Poggeler S."/>
            <person name="Quandt C.A."/>
            <person name="Sperisen C."/>
            <person name="Tritt A."/>
            <person name="Tisserant E."/>
            <person name="Crous P.W."/>
            <person name="Henrissat B."/>
            <person name="Nehls U."/>
            <person name="Egli S."/>
            <person name="Spatafora J.W."/>
            <person name="Grigoriev I.V."/>
            <person name="Martin F.M."/>
        </authorList>
    </citation>
    <scope>NUCLEOTIDE SEQUENCE [LARGE SCALE GENOMIC DNA]</scope>
    <source>
        <strain evidence="1 2">1.58</strain>
    </source>
</reference>
<keyword evidence="2" id="KW-1185">Reference proteome</keyword>